<feature type="domain" description="Ribosomal eL28/Mak16" evidence="5">
    <location>
        <begin position="6"/>
        <end position="125"/>
    </location>
</feature>
<sequence>MASQDLQWLLTRSNSCFLVKQKGLGRIFSREPANLAQLHSYKFSGLVNSKAVSIEAAPAGKGIVVTTKNSKKTPASIKGTQNSSTIKKGGSRRAAGVVSNIVAKKNYRADLTKVAVARASAIHRSQRSRKQQPARKTRGTGARKVVKIEEPIA</sequence>
<gene>
    <name evidence="6" type="ORF">BCV70DRAFT_191802</name>
</gene>
<dbReference type="OrthoDB" id="338850at2759"/>
<name>A0A317XKX7_9BASI</name>
<keyword evidence="7" id="KW-1185">Reference proteome</keyword>
<evidence type="ECO:0000256" key="3">
    <source>
        <dbReference type="ARBA" id="ARBA00023274"/>
    </source>
</evidence>
<dbReference type="InterPro" id="IPR002672">
    <property type="entry name" value="Ribosomal_eL28"/>
</dbReference>
<evidence type="ECO:0000313" key="7">
    <source>
        <dbReference type="Proteomes" id="UP000246740"/>
    </source>
</evidence>
<dbReference type="Gene3D" id="3.30.390.110">
    <property type="match status" value="1"/>
</dbReference>
<dbReference type="FunFam" id="3.30.390.110:FF:000002">
    <property type="entry name" value="60S ribosomal protein L28"/>
    <property type="match status" value="1"/>
</dbReference>
<dbReference type="PANTHER" id="PTHR10544">
    <property type="entry name" value="60S RIBOSOMAL PROTEIN L28"/>
    <property type="match status" value="1"/>
</dbReference>
<dbReference type="InterPro" id="IPR029004">
    <property type="entry name" value="Ribosomal_eL28/Mak16"/>
</dbReference>
<dbReference type="GO" id="GO:0005840">
    <property type="term" value="C:ribosome"/>
    <property type="evidence" value="ECO:0007669"/>
    <property type="project" value="UniProtKB-KW"/>
</dbReference>
<protein>
    <submittedName>
        <fullName evidence="6">Ribosomal protein L28e</fullName>
    </submittedName>
</protein>
<dbReference type="FunCoup" id="A0A317XKX7">
    <property type="interactions" value="378"/>
</dbReference>
<evidence type="ECO:0000256" key="4">
    <source>
        <dbReference type="SAM" id="MobiDB-lite"/>
    </source>
</evidence>
<accession>A0A317XKX7</accession>
<evidence type="ECO:0000256" key="1">
    <source>
        <dbReference type="ARBA" id="ARBA00007926"/>
    </source>
</evidence>
<evidence type="ECO:0000259" key="5">
    <source>
        <dbReference type="Pfam" id="PF01778"/>
    </source>
</evidence>
<dbReference type="EMBL" id="KZ819196">
    <property type="protein sequence ID" value="PWY98965.1"/>
    <property type="molecule type" value="Genomic_DNA"/>
</dbReference>
<dbReference type="GO" id="GO:1990904">
    <property type="term" value="C:ribonucleoprotein complex"/>
    <property type="evidence" value="ECO:0007669"/>
    <property type="project" value="UniProtKB-KW"/>
</dbReference>
<dbReference type="InParanoid" id="A0A317XKX7"/>
<dbReference type="STRING" id="1882483.A0A317XKX7"/>
<proteinExistence type="inferred from homology"/>
<organism evidence="6 7">
    <name type="scientific">Testicularia cyperi</name>
    <dbReference type="NCBI Taxonomy" id="1882483"/>
    <lineage>
        <taxon>Eukaryota</taxon>
        <taxon>Fungi</taxon>
        <taxon>Dikarya</taxon>
        <taxon>Basidiomycota</taxon>
        <taxon>Ustilaginomycotina</taxon>
        <taxon>Ustilaginomycetes</taxon>
        <taxon>Ustilaginales</taxon>
        <taxon>Anthracoideaceae</taxon>
        <taxon>Testicularia</taxon>
    </lineage>
</organism>
<dbReference type="GO" id="GO:0006412">
    <property type="term" value="P:translation"/>
    <property type="evidence" value="ECO:0007669"/>
    <property type="project" value="InterPro"/>
</dbReference>
<evidence type="ECO:0000256" key="2">
    <source>
        <dbReference type="ARBA" id="ARBA00022980"/>
    </source>
</evidence>
<dbReference type="Proteomes" id="UP000246740">
    <property type="component" value="Unassembled WGS sequence"/>
</dbReference>
<feature type="region of interest" description="Disordered" evidence="4">
    <location>
        <begin position="69"/>
        <end position="91"/>
    </location>
</feature>
<dbReference type="Pfam" id="PF01778">
    <property type="entry name" value="Ribosomal_L28e"/>
    <property type="match status" value="1"/>
</dbReference>
<reference evidence="6 7" key="1">
    <citation type="journal article" date="2018" name="Mol. Biol. Evol.">
        <title>Broad Genomic Sampling Reveals a Smut Pathogenic Ancestry of the Fungal Clade Ustilaginomycotina.</title>
        <authorList>
            <person name="Kijpornyongpan T."/>
            <person name="Mondo S.J."/>
            <person name="Barry K."/>
            <person name="Sandor L."/>
            <person name="Lee J."/>
            <person name="Lipzen A."/>
            <person name="Pangilinan J."/>
            <person name="LaButti K."/>
            <person name="Hainaut M."/>
            <person name="Henrissat B."/>
            <person name="Grigoriev I.V."/>
            <person name="Spatafora J.W."/>
            <person name="Aime M.C."/>
        </authorList>
    </citation>
    <scope>NUCLEOTIDE SEQUENCE [LARGE SCALE GENOMIC DNA]</scope>
    <source>
        <strain evidence="6 7">MCA 3645</strain>
    </source>
</reference>
<keyword evidence="2 6" id="KW-0689">Ribosomal protein</keyword>
<dbReference type="GO" id="GO:0003735">
    <property type="term" value="F:structural constituent of ribosome"/>
    <property type="evidence" value="ECO:0007669"/>
    <property type="project" value="InterPro"/>
</dbReference>
<comment type="similarity">
    <text evidence="1">Belongs to the eukaryotic ribosomal protein eL28 family.</text>
</comment>
<evidence type="ECO:0000313" key="6">
    <source>
        <dbReference type="EMBL" id="PWY98965.1"/>
    </source>
</evidence>
<dbReference type="AlphaFoldDB" id="A0A317XKX7"/>
<feature type="region of interest" description="Disordered" evidence="4">
    <location>
        <begin position="120"/>
        <end position="153"/>
    </location>
</feature>
<keyword evidence="3" id="KW-0687">Ribonucleoprotein</keyword>
<feature type="compositionally biased region" description="Basic residues" evidence="4">
    <location>
        <begin position="124"/>
        <end position="138"/>
    </location>
</feature>